<accession>A0A4Y3R0S4</accession>
<dbReference type="EMBL" id="BJMM01000019">
    <property type="protein sequence ID" value="GEB51244.1"/>
    <property type="molecule type" value="Genomic_DNA"/>
</dbReference>
<proteinExistence type="predicted"/>
<comment type="caution">
    <text evidence="3">The sequence shown here is derived from an EMBL/GenBank/DDBJ whole genome shotgun (WGS) entry which is preliminary data.</text>
</comment>
<dbReference type="AlphaFoldDB" id="A0A4Y3R0S4"/>
<dbReference type="RefSeq" id="WP_170223844.1">
    <property type="nucleotide sequence ID" value="NZ_BJMM01000019.1"/>
</dbReference>
<feature type="domain" description="PPM-type phosphatase" evidence="2">
    <location>
        <begin position="1"/>
        <end position="210"/>
    </location>
</feature>
<dbReference type="InterPro" id="IPR001932">
    <property type="entry name" value="PPM-type_phosphatase-like_dom"/>
</dbReference>
<evidence type="ECO:0000256" key="1">
    <source>
        <dbReference type="ARBA" id="ARBA00022801"/>
    </source>
</evidence>
<name>A0A4Y3R0S4_STRCI</name>
<dbReference type="InterPro" id="IPR036457">
    <property type="entry name" value="PPM-type-like_dom_sf"/>
</dbReference>
<evidence type="ECO:0000259" key="2">
    <source>
        <dbReference type="PROSITE" id="PS51746"/>
    </source>
</evidence>
<organism evidence="3 4">
    <name type="scientific">Streptomyces cacaoi</name>
    <dbReference type="NCBI Taxonomy" id="1898"/>
    <lineage>
        <taxon>Bacteria</taxon>
        <taxon>Bacillati</taxon>
        <taxon>Actinomycetota</taxon>
        <taxon>Actinomycetes</taxon>
        <taxon>Kitasatosporales</taxon>
        <taxon>Streptomycetaceae</taxon>
        <taxon>Streptomyces</taxon>
    </lineage>
</organism>
<dbReference type="PANTHER" id="PTHR43156:SF2">
    <property type="entry name" value="STAGE II SPORULATION PROTEIN E"/>
    <property type="match status" value="1"/>
</dbReference>
<keyword evidence="1" id="KW-0378">Hydrolase</keyword>
<dbReference type="SMART" id="SM00331">
    <property type="entry name" value="PP2C_SIG"/>
    <property type="match status" value="1"/>
</dbReference>
<sequence>MGAAFVPSDHRIGGDWYKCRELPDGRVLLAVGDASGHGVDAASRAVQQRSALAGLAYTDGDPGELATALGEVVYYSGVDSTATAVIGHLDPASRRFRWASAGHPTPLLVRDGEPRVPDAEHGLMFGVAPEPSYPVNCTLLRPGDLLVFYTDGVIESRGQDLDAGTRALIDAVRECAAGGDGGARAVADRVMGEILGPEAEDDATVFVLRVA</sequence>
<dbReference type="SUPFAM" id="SSF81606">
    <property type="entry name" value="PP2C-like"/>
    <property type="match status" value="1"/>
</dbReference>
<dbReference type="PANTHER" id="PTHR43156">
    <property type="entry name" value="STAGE II SPORULATION PROTEIN E-RELATED"/>
    <property type="match status" value="1"/>
</dbReference>
<dbReference type="PROSITE" id="PS51746">
    <property type="entry name" value="PPM_2"/>
    <property type="match status" value="1"/>
</dbReference>
<evidence type="ECO:0000313" key="3">
    <source>
        <dbReference type="EMBL" id="GEB51244.1"/>
    </source>
</evidence>
<gene>
    <name evidence="3" type="ORF">SCA03_37950</name>
</gene>
<dbReference type="Pfam" id="PF07228">
    <property type="entry name" value="SpoIIE"/>
    <property type="match status" value="1"/>
</dbReference>
<protein>
    <recommendedName>
        <fullName evidence="2">PPM-type phosphatase domain-containing protein</fullName>
    </recommendedName>
</protein>
<dbReference type="InterPro" id="IPR052016">
    <property type="entry name" value="Bact_Sigma-Reg"/>
</dbReference>
<dbReference type="Gene3D" id="3.60.40.10">
    <property type="entry name" value="PPM-type phosphatase domain"/>
    <property type="match status" value="1"/>
</dbReference>
<dbReference type="GO" id="GO:0016791">
    <property type="term" value="F:phosphatase activity"/>
    <property type="evidence" value="ECO:0007669"/>
    <property type="project" value="TreeGrafter"/>
</dbReference>
<evidence type="ECO:0000313" key="4">
    <source>
        <dbReference type="Proteomes" id="UP000319210"/>
    </source>
</evidence>
<keyword evidence="4" id="KW-1185">Reference proteome</keyword>
<dbReference type="Proteomes" id="UP000319210">
    <property type="component" value="Unassembled WGS sequence"/>
</dbReference>
<reference evidence="3 4" key="1">
    <citation type="submission" date="2019-06" db="EMBL/GenBank/DDBJ databases">
        <title>Whole genome shotgun sequence of Streptomyces cacaoi subsp. cacaoi NBRC 12748.</title>
        <authorList>
            <person name="Hosoyama A."/>
            <person name="Uohara A."/>
            <person name="Ohji S."/>
            <person name="Ichikawa N."/>
        </authorList>
    </citation>
    <scope>NUCLEOTIDE SEQUENCE [LARGE SCALE GENOMIC DNA]</scope>
    <source>
        <strain evidence="3 4">NBRC 12748</strain>
    </source>
</reference>